<evidence type="ECO:0000256" key="1">
    <source>
        <dbReference type="SAM" id="MobiDB-lite"/>
    </source>
</evidence>
<evidence type="ECO:0000313" key="3">
    <source>
        <dbReference type="EMBL" id="PNP83419.1"/>
    </source>
</evidence>
<keyword evidence="4" id="KW-1185">Reference proteome</keyword>
<evidence type="ECO:0000313" key="4">
    <source>
        <dbReference type="Proteomes" id="UP000236664"/>
    </source>
</evidence>
<dbReference type="Pfam" id="PF00651">
    <property type="entry name" value="BTB"/>
    <property type="match status" value="1"/>
</dbReference>
<organism evidence="3 4">
    <name type="scientific">Gibberella nygamai</name>
    <name type="common">Bean root rot disease fungus</name>
    <name type="synonym">Fusarium nygamai</name>
    <dbReference type="NCBI Taxonomy" id="42673"/>
    <lineage>
        <taxon>Eukaryota</taxon>
        <taxon>Fungi</taxon>
        <taxon>Dikarya</taxon>
        <taxon>Ascomycota</taxon>
        <taxon>Pezizomycotina</taxon>
        <taxon>Sordariomycetes</taxon>
        <taxon>Hypocreomycetidae</taxon>
        <taxon>Hypocreales</taxon>
        <taxon>Nectriaceae</taxon>
        <taxon>Fusarium</taxon>
        <taxon>Fusarium fujikuroi species complex</taxon>
    </lineage>
</organism>
<protein>
    <recommendedName>
        <fullName evidence="2">BTB domain-containing protein</fullName>
    </recommendedName>
</protein>
<name>A0A2K0WMB6_GIBNY</name>
<accession>A0A2K0WMB6</accession>
<dbReference type="STRING" id="42673.A0A2K0WMB6"/>
<dbReference type="SUPFAM" id="SSF54695">
    <property type="entry name" value="POZ domain"/>
    <property type="match status" value="1"/>
</dbReference>
<dbReference type="InterPro" id="IPR000210">
    <property type="entry name" value="BTB/POZ_dom"/>
</dbReference>
<sequence>MDTPAPFAQMDTPAPSAQMDTPAPFAKMDASPPVPDADGGVVSGEDPIEIVSDGDVVLVVGTRKRKIQVSSHFLKHISPVFRAMIDTPMKEGEALANKCDDDAPVEIVLPKDKAMTMAQLLSTLYGSDPGAKRLSIAEVKKMVLLAAKYEMIERIEIFSSFWLRNAAKRDNPEVTENDENALTVAFLLNNDQAFYDLTLSMQYGQDSLLKLAKGFNDKYTGLRLRLAIEEVRRASSDDRNEHGGKMGLCLFCFSRATESFVRKRADCPSPERHFEWLRQE</sequence>
<dbReference type="OrthoDB" id="5275938at2759"/>
<dbReference type="CDD" id="cd18186">
    <property type="entry name" value="BTB_POZ_ZBTB_KLHL-like"/>
    <property type="match status" value="1"/>
</dbReference>
<dbReference type="EMBL" id="MTQA01000053">
    <property type="protein sequence ID" value="PNP83419.1"/>
    <property type="molecule type" value="Genomic_DNA"/>
</dbReference>
<dbReference type="Gene3D" id="3.30.710.10">
    <property type="entry name" value="Potassium Channel Kv1.1, Chain A"/>
    <property type="match status" value="1"/>
</dbReference>
<feature type="domain" description="BTB" evidence="2">
    <location>
        <begin position="54"/>
        <end position="133"/>
    </location>
</feature>
<dbReference type="InterPro" id="IPR011333">
    <property type="entry name" value="SKP1/BTB/POZ_sf"/>
</dbReference>
<reference evidence="3 4" key="1">
    <citation type="submission" date="2017-06" db="EMBL/GenBank/DDBJ databases">
        <title>Genome of Fusarium nygamai isolate CS10214.</title>
        <authorList>
            <person name="Gardiner D.M."/>
            <person name="Obanor F."/>
            <person name="Kazan K."/>
        </authorList>
    </citation>
    <scope>NUCLEOTIDE SEQUENCE [LARGE SCALE GENOMIC DNA]</scope>
    <source>
        <strain evidence="3 4">CS10214</strain>
    </source>
</reference>
<feature type="region of interest" description="Disordered" evidence="1">
    <location>
        <begin position="1"/>
        <end position="21"/>
    </location>
</feature>
<proteinExistence type="predicted"/>
<dbReference type="Proteomes" id="UP000236664">
    <property type="component" value="Unassembled WGS sequence"/>
</dbReference>
<dbReference type="PROSITE" id="PS50097">
    <property type="entry name" value="BTB"/>
    <property type="match status" value="1"/>
</dbReference>
<gene>
    <name evidence="3" type="ORF">FNYG_02982</name>
</gene>
<dbReference type="AlphaFoldDB" id="A0A2K0WMB6"/>
<comment type="caution">
    <text evidence="3">The sequence shown here is derived from an EMBL/GenBank/DDBJ whole genome shotgun (WGS) entry which is preliminary data.</text>
</comment>
<evidence type="ECO:0000259" key="2">
    <source>
        <dbReference type="PROSITE" id="PS50097"/>
    </source>
</evidence>